<dbReference type="RefSeq" id="WP_190550315.1">
    <property type="nucleotide sequence ID" value="NZ_CAWPNO010000122.1"/>
</dbReference>
<evidence type="ECO:0000313" key="1">
    <source>
        <dbReference type="EMBL" id="MBD2200313.1"/>
    </source>
</evidence>
<keyword evidence="2" id="KW-1185">Reference proteome</keyword>
<gene>
    <name evidence="1" type="ORF">H6G24_33435</name>
</gene>
<dbReference type="Proteomes" id="UP000658514">
    <property type="component" value="Unassembled WGS sequence"/>
</dbReference>
<accession>A0ABR8AK05</accession>
<proteinExistence type="predicted"/>
<protein>
    <submittedName>
        <fullName evidence="1">Uncharacterized protein</fullName>
    </submittedName>
</protein>
<reference evidence="1 2" key="1">
    <citation type="journal article" date="2020" name="ISME J.">
        <title>Comparative genomics reveals insights into cyanobacterial evolution and habitat adaptation.</title>
        <authorList>
            <person name="Chen M.Y."/>
            <person name="Teng W.K."/>
            <person name="Zhao L."/>
            <person name="Hu C.X."/>
            <person name="Zhou Y.K."/>
            <person name="Han B.P."/>
            <person name="Song L.R."/>
            <person name="Shu W.S."/>
        </authorList>
    </citation>
    <scope>NUCLEOTIDE SEQUENCE [LARGE SCALE GENOMIC DNA]</scope>
    <source>
        <strain evidence="1 2">FACHB-288</strain>
    </source>
</reference>
<dbReference type="EMBL" id="JACJQH010000084">
    <property type="protein sequence ID" value="MBD2200313.1"/>
    <property type="molecule type" value="Genomic_DNA"/>
</dbReference>
<organism evidence="1 2">
    <name type="scientific">Calothrix parietina FACHB-288</name>
    <dbReference type="NCBI Taxonomy" id="2692896"/>
    <lineage>
        <taxon>Bacteria</taxon>
        <taxon>Bacillati</taxon>
        <taxon>Cyanobacteriota</taxon>
        <taxon>Cyanophyceae</taxon>
        <taxon>Nostocales</taxon>
        <taxon>Calotrichaceae</taxon>
        <taxon>Calothrix</taxon>
    </lineage>
</organism>
<comment type="caution">
    <text evidence="1">The sequence shown here is derived from an EMBL/GenBank/DDBJ whole genome shotgun (WGS) entry which is preliminary data.</text>
</comment>
<evidence type="ECO:0000313" key="2">
    <source>
        <dbReference type="Proteomes" id="UP000658514"/>
    </source>
</evidence>
<name>A0ABR8AK05_9CYAN</name>
<sequence length="108" mass="12659">MSLIKTGINFTFILFSVFLPLRSFGKELKLNHKVHDYSQLVAGKDYILEIIDEGMKAYMTATGKDIKPEDYIILQSNSQNYRYKVESIDYYTDPSDMWMALLKKVRFD</sequence>